<accession>A0ABR9J8H1</accession>
<evidence type="ECO:0000256" key="7">
    <source>
        <dbReference type="SAM" id="Phobius"/>
    </source>
</evidence>
<comment type="caution">
    <text evidence="8">The sequence shown here is derived from an EMBL/GenBank/DDBJ whole genome shotgun (WGS) entry which is preliminary data.</text>
</comment>
<evidence type="ECO:0000313" key="9">
    <source>
        <dbReference type="Proteomes" id="UP000636579"/>
    </source>
</evidence>
<sequence length="87" mass="9033">MSTSTSASLSGESPRAASRAPAVLLWSGTVVAGVSGLALVAILVMYFLQNQPHPAVYAVGLWGLPLGFVLMLAHLMLSAGRRRRGLG</sequence>
<evidence type="ECO:0000256" key="6">
    <source>
        <dbReference type="ARBA" id="ARBA00023306"/>
    </source>
</evidence>
<keyword evidence="6" id="KW-0131">Cell cycle</keyword>
<keyword evidence="9" id="KW-1185">Reference proteome</keyword>
<evidence type="ECO:0000313" key="8">
    <source>
        <dbReference type="EMBL" id="MBE1515303.1"/>
    </source>
</evidence>
<feature type="transmembrane region" description="Helical" evidence="7">
    <location>
        <begin position="54"/>
        <end position="77"/>
    </location>
</feature>
<dbReference type="RefSeq" id="WP_192592158.1">
    <property type="nucleotide sequence ID" value="NZ_JADBEE010000002.1"/>
</dbReference>
<proteinExistence type="predicted"/>
<keyword evidence="3 7" id="KW-0812">Transmembrane</keyword>
<gene>
    <name evidence="8" type="ORF">H4W26_002095</name>
</gene>
<dbReference type="EMBL" id="JADBEE010000002">
    <property type="protein sequence ID" value="MBE1515303.1"/>
    <property type="molecule type" value="Genomic_DNA"/>
</dbReference>
<dbReference type="InterPro" id="IPR009619">
    <property type="entry name" value="CrgA"/>
</dbReference>
<keyword evidence="4 7" id="KW-1133">Transmembrane helix</keyword>
<name>A0ABR9J8H1_9MICC</name>
<keyword evidence="5 7" id="KW-0472">Membrane</keyword>
<protein>
    <submittedName>
        <fullName evidence="8">Integral membrane protein</fullName>
    </submittedName>
</protein>
<keyword evidence="2" id="KW-0132">Cell division</keyword>
<evidence type="ECO:0000256" key="4">
    <source>
        <dbReference type="ARBA" id="ARBA00022989"/>
    </source>
</evidence>
<evidence type="ECO:0000256" key="2">
    <source>
        <dbReference type="ARBA" id="ARBA00022618"/>
    </source>
</evidence>
<dbReference type="Pfam" id="PF06781">
    <property type="entry name" value="CrgA"/>
    <property type="match status" value="1"/>
</dbReference>
<keyword evidence="1" id="KW-1003">Cell membrane</keyword>
<feature type="transmembrane region" description="Helical" evidence="7">
    <location>
        <begin position="23"/>
        <end position="48"/>
    </location>
</feature>
<evidence type="ECO:0000256" key="5">
    <source>
        <dbReference type="ARBA" id="ARBA00023136"/>
    </source>
</evidence>
<dbReference type="Proteomes" id="UP000636579">
    <property type="component" value="Unassembled WGS sequence"/>
</dbReference>
<reference evidence="8 9" key="1">
    <citation type="submission" date="2020-10" db="EMBL/GenBank/DDBJ databases">
        <title>Sequencing the genomes of 1000 actinobacteria strains.</title>
        <authorList>
            <person name="Klenk H.-P."/>
        </authorList>
    </citation>
    <scope>NUCLEOTIDE SEQUENCE [LARGE SCALE GENOMIC DNA]</scope>
    <source>
        <strain evidence="8 9">DSM 15474</strain>
    </source>
</reference>
<evidence type="ECO:0000256" key="3">
    <source>
        <dbReference type="ARBA" id="ARBA00022692"/>
    </source>
</evidence>
<organism evidence="8 9">
    <name type="scientific">Nesterenkonia halotolerans</name>
    <dbReference type="NCBI Taxonomy" id="225325"/>
    <lineage>
        <taxon>Bacteria</taxon>
        <taxon>Bacillati</taxon>
        <taxon>Actinomycetota</taxon>
        <taxon>Actinomycetes</taxon>
        <taxon>Micrococcales</taxon>
        <taxon>Micrococcaceae</taxon>
        <taxon>Nesterenkonia</taxon>
    </lineage>
</organism>
<evidence type="ECO:0000256" key="1">
    <source>
        <dbReference type="ARBA" id="ARBA00022475"/>
    </source>
</evidence>